<sequence>MMRNNRFTCVATIPVDFSGAPDSFSVAIEEKGFCSLDSRISYPAFPAKLRRNNPGRVDFFEFPPESSLRSAMETICRYGLRCLNILELVEMARDDVLGRVFIVLDEQKKEWSKVSLFGRASISNPIYFSVVEIDRSEEIIIKILRLRSLAGVIMPGWLILVHEK</sequence>
<organism evidence="1 2">
    <name type="scientific">Candidatus Taylorbacteria bacterium RIFCSPHIGHO2_02_49_25</name>
    <dbReference type="NCBI Taxonomy" id="1802305"/>
    <lineage>
        <taxon>Bacteria</taxon>
        <taxon>Candidatus Tayloriibacteriota</taxon>
    </lineage>
</organism>
<evidence type="ECO:0000313" key="1">
    <source>
        <dbReference type="EMBL" id="OHA22473.1"/>
    </source>
</evidence>
<dbReference type="Proteomes" id="UP000176493">
    <property type="component" value="Unassembled WGS sequence"/>
</dbReference>
<evidence type="ECO:0000313" key="2">
    <source>
        <dbReference type="Proteomes" id="UP000176493"/>
    </source>
</evidence>
<gene>
    <name evidence="1" type="ORF">A2W52_00595</name>
</gene>
<name>A0A1G2MF69_9BACT</name>
<comment type="caution">
    <text evidence="1">The sequence shown here is derived from an EMBL/GenBank/DDBJ whole genome shotgun (WGS) entry which is preliminary data.</text>
</comment>
<protein>
    <submittedName>
        <fullName evidence="1">Uncharacterized protein</fullName>
    </submittedName>
</protein>
<reference evidence="1 2" key="1">
    <citation type="journal article" date="2016" name="Nat. Commun.">
        <title>Thousands of microbial genomes shed light on interconnected biogeochemical processes in an aquifer system.</title>
        <authorList>
            <person name="Anantharaman K."/>
            <person name="Brown C.T."/>
            <person name="Hug L.A."/>
            <person name="Sharon I."/>
            <person name="Castelle C.J."/>
            <person name="Probst A.J."/>
            <person name="Thomas B.C."/>
            <person name="Singh A."/>
            <person name="Wilkins M.J."/>
            <person name="Karaoz U."/>
            <person name="Brodie E.L."/>
            <person name="Williams K.H."/>
            <person name="Hubbard S.S."/>
            <person name="Banfield J.F."/>
        </authorList>
    </citation>
    <scope>NUCLEOTIDE SEQUENCE [LARGE SCALE GENOMIC DNA]</scope>
</reference>
<accession>A0A1G2MF69</accession>
<dbReference type="EMBL" id="MHRJ01000025">
    <property type="protein sequence ID" value="OHA22473.1"/>
    <property type="molecule type" value="Genomic_DNA"/>
</dbReference>
<dbReference type="AlphaFoldDB" id="A0A1G2MF69"/>
<proteinExistence type="predicted"/>